<sequence length="61" mass="6978">MSIEGFESQVRYVNESLDLLDDMIEVGAQIDDCFDEFQVLKGEIKKLIKEAEEIIEGINNL</sequence>
<evidence type="ECO:0000313" key="1">
    <source>
        <dbReference type="EMBL" id="MCR1822745.1"/>
    </source>
</evidence>
<reference evidence="1" key="1">
    <citation type="submission" date="2022-07" db="EMBL/GenBank/DDBJ databases">
        <title>Enhanced cultured diversity of the mouse gut microbiota enables custom-made synthetic communities.</title>
        <authorList>
            <person name="Afrizal A."/>
        </authorList>
    </citation>
    <scope>NUCLEOTIDE SEQUENCE</scope>
    <source>
        <strain evidence="1">DSM 29186</strain>
    </source>
</reference>
<name>A0A9X2MBE9_9FIRM</name>
<keyword evidence="2" id="KW-1185">Reference proteome</keyword>
<dbReference type="Proteomes" id="UP001140817">
    <property type="component" value="Unassembled WGS sequence"/>
</dbReference>
<dbReference type="EMBL" id="JANKBY010000075">
    <property type="protein sequence ID" value="MCR1822745.1"/>
    <property type="molecule type" value="Genomic_DNA"/>
</dbReference>
<dbReference type="AlphaFoldDB" id="A0A9X2MBE9"/>
<accession>A0A9X2MBE9</accession>
<proteinExistence type="predicted"/>
<evidence type="ECO:0000313" key="2">
    <source>
        <dbReference type="Proteomes" id="UP001140817"/>
    </source>
</evidence>
<gene>
    <name evidence="1" type="ORF">NSA58_08095</name>
</gene>
<protein>
    <submittedName>
        <fullName evidence="1">Uncharacterized protein</fullName>
    </submittedName>
</protein>
<organism evidence="1 2">
    <name type="scientific">Terrisporobacter muris</name>
    <dbReference type="NCBI Taxonomy" id="2963284"/>
    <lineage>
        <taxon>Bacteria</taxon>
        <taxon>Bacillati</taxon>
        <taxon>Bacillota</taxon>
        <taxon>Clostridia</taxon>
        <taxon>Peptostreptococcales</taxon>
        <taxon>Peptostreptococcaceae</taxon>
        <taxon>Terrisporobacter</taxon>
    </lineage>
</organism>
<comment type="caution">
    <text evidence="1">The sequence shown here is derived from an EMBL/GenBank/DDBJ whole genome shotgun (WGS) entry which is preliminary data.</text>
</comment>
<dbReference type="RefSeq" id="WP_257560376.1">
    <property type="nucleotide sequence ID" value="NZ_JANKBY010000075.1"/>
</dbReference>